<dbReference type="SUPFAM" id="SSF52540">
    <property type="entry name" value="P-loop containing nucleoside triphosphate hydrolases"/>
    <property type="match status" value="1"/>
</dbReference>
<keyword evidence="3" id="KW-1185">Reference proteome</keyword>
<reference evidence="2 3" key="1">
    <citation type="submission" date="2017-05" db="EMBL/GenBank/DDBJ databases">
        <authorList>
            <person name="Varghese N."/>
            <person name="Submissions S."/>
        </authorList>
    </citation>
    <scope>NUCLEOTIDE SEQUENCE [LARGE SCALE GENOMIC DNA]</scope>
    <source>
        <strain evidence="2 3">DSM 100094</strain>
    </source>
</reference>
<proteinExistence type="predicted"/>
<evidence type="ECO:0000259" key="1">
    <source>
        <dbReference type="Pfam" id="PF21941"/>
    </source>
</evidence>
<dbReference type="Pfam" id="PF21941">
    <property type="entry name" value="SMEK_N"/>
    <property type="match status" value="1"/>
</dbReference>
<evidence type="ECO:0000313" key="2">
    <source>
        <dbReference type="EMBL" id="SMO98948.1"/>
    </source>
</evidence>
<accession>A0A521FRW5</accession>
<dbReference type="InterPro" id="IPR047740">
    <property type="entry name" value="SMEK_dom"/>
</dbReference>
<dbReference type="AlphaFoldDB" id="A0A521FRW5"/>
<dbReference type="RefSeq" id="WP_142665009.1">
    <property type="nucleotide sequence ID" value="NZ_FXTK01000039.1"/>
</dbReference>
<feature type="domain" description="SMEK" evidence="1">
    <location>
        <begin position="16"/>
        <end position="155"/>
    </location>
</feature>
<dbReference type="Gene3D" id="3.40.50.300">
    <property type="entry name" value="P-loop containing nucleotide triphosphate hydrolases"/>
    <property type="match status" value="1"/>
</dbReference>
<dbReference type="EMBL" id="FXTK01000039">
    <property type="protein sequence ID" value="SMO98948.1"/>
    <property type="molecule type" value="Genomic_DNA"/>
</dbReference>
<protein>
    <recommendedName>
        <fullName evidence="1">SMEK domain-containing protein</fullName>
    </recommendedName>
</protein>
<evidence type="ECO:0000313" key="3">
    <source>
        <dbReference type="Proteomes" id="UP000319014"/>
    </source>
</evidence>
<dbReference type="Proteomes" id="UP000319014">
    <property type="component" value="Unassembled WGS sequence"/>
</dbReference>
<dbReference type="OrthoDB" id="789223at2"/>
<dbReference type="InterPro" id="IPR027417">
    <property type="entry name" value="P-loop_NTPase"/>
</dbReference>
<gene>
    <name evidence="2" type="ORF">SAMN06265221_1394</name>
</gene>
<name>A0A521FRW5_9RHOB</name>
<organism evidence="2 3">
    <name type="scientific">Paracoccus laeviglucosivorans</name>
    <dbReference type="NCBI Taxonomy" id="1197861"/>
    <lineage>
        <taxon>Bacteria</taxon>
        <taxon>Pseudomonadati</taxon>
        <taxon>Pseudomonadota</taxon>
        <taxon>Alphaproteobacteria</taxon>
        <taxon>Rhodobacterales</taxon>
        <taxon>Paracoccaceae</taxon>
        <taxon>Paracoccus</taxon>
    </lineage>
</organism>
<sequence>MGDAVTRQELLQKSASLLGRFSYEVRVSNALALFDINTVAEDLLVPIFATILDCPNLQNQNRIQMNFPAVDLGCNVRRISIQVTSDASSSKINETLEKFQSHGLDADFDRVLVYVLTERQQSYNSKALAATVVGFPIKFSPSRDILDFHGLAQLIGELSNEKIQRVCDLLEGEFKKADANSRFRSELDAFLSVSGQKIEDEKRTKKYIPSVFVETSGTKEQMRFFAHPMFFHRKIDDALRRFSLERFNELLRLAQIDEVQGDLPSLADLPVPKDLPDLRDRLTAQLEETTRLKDQVSVFSWYGERDERYVPKDYLTGYWTVFRHNVESNGSGVHRSLDKMTDQINLALAKIFLVTGMAGQGKTNFVCDLVENQFKKFEIPTIFIPARKLNDFHGPNRIRDYITNNRFAPEAKDIHDLLAVFDGVAKECGKPFILAIDGINEIGDLDGFVSELRVFLDALCQYDFVKVIITCRNEFFDHKFAGVFEPQFSDHLHRVQDLRSEMSDDNKSRLLRSYLGHFQIGVSLSNSAKEFLKNDLILLRIFCDIHEGKSIGNVPEIYKGDLFEAYLKMKIDDFPTPLRRIALASIYKICAGMLESGEFSQVQLGGFSDLEMEIVEKLIGEDIILRRELPTIGLRSIGVENISFTYDEMRDFLIAHFLVFELNANAPEKIDEIFRAVTAWPIYEGFFRYTYVLARKSNNDGIVRACEAFDDFDQHYINNLELLSDEVQTEADVSRVRSLLQSLSVVDDIHHLAWTLFRKRDEAAPLSVRVLIDHLADLDDAALEKFVKAMFSSEHGYIDDRWKDRVSHLLKSLLGLDDDHQSGLGTPALGVALYFVPFARWDEREATKNLFSRKADEPVFRDAVGMCNQARSGFVRACIAEISGEQALA</sequence>
<dbReference type="NCBIfam" id="NF033859">
    <property type="entry name" value="SMEK_N"/>
    <property type="match status" value="1"/>
</dbReference>